<proteinExistence type="predicted"/>
<keyword evidence="2" id="KW-1185">Reference proteome</keyword>
<dbReference type="EMBL" id="JAQQPM010000005">
    <property type="protein sequence ID" value="KAK2071834.1"/>
    <property type="molecule type" value="Genomic_DNA"/>
</dbReference>
<gene>
    <name evidence="1" type="ORF">P8C59_006224</name>
</gene>
<reference evidence="1" key="1">
    <citation type="journal article" date="2023" name="Mol. Plant Microbe Interact.">
        <title>Elucidating the Obligate Nature and Biological Capacity of an Invasive Fungal Corn Pathogen.</title>
        <authorList>
            <person name="MacCready J.S."/>
            <person name="Roggenkamp E.M."/>
            <person name="Gdanetz K."/>
            <person name="Chilvers M.I."/>
        </authorList>
    </citation>
    <scope>NUCLEOTIDE SEQUENCE</scope>
    <source>
        <strain evidence="1">PM02</strain>
    </source>
</reference>
<evidence type="ECO:0000313" key="2">
    <source>
        <dbReference type="Proteomes" id="UP001217918"/>
    </source>
</evidence>
<sequence>MGKFTGIPKDMGVAWVREFLEETTIHFQHSCLAQTVLPRTLRGLLSVHPAYNILAFPAKCPEWQTDVPGFGQEEAAGDVALKFLIFKSEVDLYSIISFYRKSTEIQLLLETRSFSSPSPSRDWHPITA</sequence>
<name>A0AAD9MCB1_9PEZI</name>
<protein>
    <submittedName>
        <fullName evidence="1">Uncharacterized protein</fullName>
    </submittedName>
</protein>
<comment type="caution">
    <text evidence="1">The sequence shown here is derived from an EMBL/GenBank/DDBJ whole genome shotgun (WGS) entry which is preliminary data.</text>
</comment>
<organism evidence="1 2">
    <name type="scientific">Phyllachora maydis</name>
    <dbReference type="NCBI Taxonomy" id="1825666"/>
    <lineage>
        <taxon>Eukaryota</taxon>
        <taxon>Fungi</taxon>
        <taxon>Dikarya</taxon>
        <taxon>Ascomycota</taxon>
        <taxon>Pezizomycotina</taxon>
        <taxon>Sordariomycetes</taxon>
        <taxon>Sordariomycetidae</taxon>
        <taxon>Phyllachorales</taxon>
        <taxon>Phyllachoraceae</taxon>
        <taxon>Phyllachora</taxon>
    </lineage>
</organism>
<dbReference type="AlphaFoldDB" id="A0AAD9MCB1"/>
<accession>A0AAD9MCB1</accession>
<dbReference type="Proteomes" id="UP001217918">
    <property type="component" value="Unassembled WGS sequence"/>
</dbReference>
<evidence type="ECO:0000313" key="1">
    <source>
        <dbReference type="EMBL" id="KAK2071834.1"/>
    </source>
</evidence>